<feature type="transmembrane region" description="Helical" evidence="1">
    <location>
        <begin position="83"/>
        <end position="102"/>
    </location>
</feature>
<accession>A0ABN0VGF6</accession>
<sequence length="155" mass="16135">MTAVLTAVLTVLALLAGGITAGVLFCVALSVVPTFLRLPADRYVEVHRLIGRNYDPTMPLTVLSGAVTDIVLAALGQRAAAQVLWGAAGALLLGVSCVSHLANVPLNRAVKALPEGPVPADWHDPRRRWRAWNLLRTGLAVAALAANAAAAVLAH</sequence>
<feature type="transmembrane region" description="Helical" evidence="1">
    <location>
        <begin position="134"/>
        <end position="154"/>
    </location>
</feature>
<dbReference type="InterPro" id="IPR013901">
    <property type="entry name" value="Anthrone_oxy"/>
</dbReference>
<feature type="transmembrane region" description="Helical" evidence="1">
    <location>
        <begin position="12"/>
        <end position="36"/>
    </location>
</feature>
<gene>
    <name evidence="2" type="ORF">GCM10010302_39840</name>
</gene>
<dbReference type="EMBL" id="BAAABV010000018">
    <property type="protein sequence ID" value="GAA0297225.1"/>
    <property type="molecule type" value="Genomic_DNA"/>
</dbReference>
<organism evidence="2 3">
    <name type="scientific">Streptomyces polychromogenes</name>
    <dbReference type="NCBI Taxonomy" id="67342"/>
    <lineage>
        <taxon>Bacteria</taxon>
        <taxon>Bacillati</taxon>
        <taxon>Actinomycetota</taxon>
        <taxon>Actinomycetes</taxon>
        <taxon>Kitasatosporales</taxon>
        <taxon>Streptomycetaceae</taxon>
        <taxon>Streptomyces</taxon>
    </lineage>
</organism>
<name>A0ABN0VGF6_9ACTN</name>
<comment type="caution">
    <text evidence="2">The sequence shown here is derived from an EMBL/GenBank/DDBJ whole genome shotgun (WGS) entry which is preliminary data.</text>
</comment>
<keyword evidence="3" id="KW-1185">Reference proteome</keyword>
<dbReference type="Proteomes" id="UP001501867">
    <property type="component" value="Unassembled WGS sequence"/>
</dbReference>
<dbReference type="RefSeq" id="WP_344161048.1">
    <property type="nucleotide sequence ID" value="NZ_BAAABV010000018.1"/>
</dbReference>
<reference evidence="2 3" key="1">
    <citation type="journal article" date="2019" name="Int. J. Syst. Evol. Microbiol.">
        <title>The Global Catalogue of Microorganisms (GCM) 10K type strain sequencing project: providing services to taxonomists for standard genome sequencing and annotation.</title>
        <authorList>
            <consortium name="The Broad Institute Genomics Platform"/>
            <consortium name="The Broad Institute Genome Sequencing Center for Infectious Disease"/>
            <person name="Wu L."/>
            <person name="Ma J."/>
        </authorList>
    </citation>
    <scope>NUCLEOTIDE SEQUENCE [LARGE SCALE GENOMIC DNA]</scope>
    <source>
        <strain evidence="2 3">JCM 4505</strain>
    </source>
</reference>
<keyword evidence="1" id="KW-1133">Transmembrane helix</keyword>
<keyword evidence="1" id="KW-0812">Transmembrane</keyword>
<dbReference type="Pfam" id="PF08592">
    <property type="entry name" value="Anthrone_oxy"/>
    <property type="match status" value="1"/>
</dbReference>
<evidence type="ECO:0000313" key="2">
    <source>
        <dbReference type="EMBL" id="GAA0297225.1"/>
    </source>
</evidence>
<keyword evidence="1" id="KW-0472">Membrane</keyword>
<evidence type="ECO:0000313" key="3">
    <source>
        <dbReference type="Proteomes" id="UP001501867"/>
    </source>
</evidence>
<protein>
    <submittedName>
        <fullName evidence="2">DUF1772 domain-containing protein</fullName>
    </submittedName>
</protein>
<proteinExistence type="predicted"/>
<evidence type="ECO:0000256" key="1">
    <source>
        <dbReference type="SAM" id="Phobius"/>
    </source>
</evidence>